<feature type="binding site" evidence="11">
    <location>
        <position position="68"/>
    </location>
    <ligand>
        <name>[4Fe-4S] cluster</name>
        <dbReference type="ChEBI" id="CHEBI:49883"/>
    </ligand>
</feature>
<evidence type="ECO:0000313" key="13">
    <source>
        <dbReference type="EMBL" id="KGN31138.1"/>
    </source>
</evidence>
<keyword evidence="6 11" id="KW-0411">Iron-sulfur</keyword>
<dbReference type="GO" id="GO:0045892">
    <property type="term" value="P:negative regulation of DNA-templated transcription"/>
    <property type="evidence" value="ECO:0007669"/>
    <property type="project" value="TreeGrafter"/>
</dbReference>
<dbReference type="GO" id="GO:0005737">
    <property type="term" value="C:cytoplasm"/>
    <property type="evidence" value="ECO:0007669"/>
    <property type="project" value="UniProtKB-SubCell"/>
</dbReference>
<comment type="function">
    <text evidence="11">Acts as a transcriptional regulator. Probably redox-responsive. The apo- but not holo-form probably binds DNA.</text>
</comment>
<keyword evidence="3 11" id="KW-0004">4Fe-4S</keyword>
<dbReference type="GO" id="GO:0035731">
    <property type="term" value="F:dinitrosyl-iron complex binding"/>
    <property type="evidence" value="ECO:0007669"/>
    <property type="project" value="UniProtKB-UniRule"/>
</dbReference>
<organism evidence="13 14">
    <name type="scientific">Knoellia sinensis KCTC 19936</name>
    <dbReference type="NCBI Taxonomy" id="1385520"/>
    <lineage>
        <taxon>Bacteria</taxon>
        <taxon>Bacillati</taxon>
        <taxon>Actinomycetota</taxon>
        <taxon>Actinomycetes</taxon>
        <taxon>Micrococcales</taxon>
        <taxon>Intrasporangiaceae</taxon>
        <taxon>Knoellia</taxon>
    </lineage>
</organism>
<dbReference type="EMBL" id="AVPJ01000013">
    <property type="protein sequence ID" value="KGN31138.1"/>
    <property type="molecule type" value="Genomic_DNA"/>
</dbReference>
<accession>A0A0A0J215</accession>
<proteinExistence type="inferred from homology"/>
<dbReference type="eggNOG" id="ENOG503099W">
    <property type="taxonomic scope" value="Bacteria"/>
</dbReference>
<evidence type="ECO:0000256" key="1">
    <source>
        <dbReference type="ARBA" id="ARBA00004496"/>
    </source>
</evidence>
<dbReference type="RefSeq" id="WP_052109995.1">
    <property type="nucleotide sequence ID" value="NZ_AVPJ01000013.1"/>
</dbReference>
<comment type="similarity">
    <text evidence="2 11">Belongs to the WhiB family.</text>
</comment>
<comment type="subcellular location">
    <subcellularLocation>
        <location evidence="1 11">Cytoplasm</location>
    </subcellularLocation>
</comment>
<evidence type="ECO:0000256" key="10">
    <source>
        <dbReference type="ARBA" id="ARBA00023163"/>
    </source>
</evidence>
<dbReference type="GO" id="GO:0047134">
    <property type="term" value="F:protein-disulfide reductase [NAD(P)H] activity"/>
    <property type="evidence" value="ECO:0007669"/>
    <property type="project" value="TreeGrafter"/>
</dbReference>
<evidence type="ECO:0000256" key="8">
    <source>
        <dbReference type="ARBA" id="ARBA00023125"/>
    </source>
</evidence>
<feature type="binding site" evidence="11">
    <location>
        <position position="45"/>
    </location>
    <ligand>
        <name>[4Fe-4S] cluster</name>
        <dbReference type="ChEBI" id="CHEBI:49883"/>
    </ligand>
</feature>
<keyword evidence="8 11" id="KW-0238">DNA-binding</keyword>
<keyword evidence="7 11" id="KW-0805">Transcription regulation</keyword>
<dbReference type="GO" id="GO:0046872">
    <property type="term" value="F:metal ion binding"/>
    <property type="evidence" value="ECO:0007669"/>
    <property type="project" value="UniProtKB-KW"/>
</dbReference>
<evidence type="ECO:0000256" key="2">
    <source>
        <dbReference type="ARBA" id="ARBA00006597"/>
    </source>
</evidence>
<feature type="domain" description="4Fe-4S Wbl-type" evidence="12">
    <location>
        <begin position="44"/>
        <end position="101"/>
    </location>
</feature>
<comment type="PTM">
    <text evidence="11">Upon Fe-S cluster removal intramolecular disulfide bonds are formed.</text>
</comment>
<feature type="binding site" evidence="11">
    <location>
        <position position="77"/>
    </location>
    <ligand>
        <name>[4Fe-4S] cluster</name>
        <dbReference type="ChEBI" id="CHEBI:49883"/>
    </ligand>
</feature>
<sequence length="131" mass="14866">MSRRRKVGDAASQRIYGEFADGIRFRNPELRRRLLGILWRLRGSCVQHDVRLWFTERTKPSHRVLAMCRGCPVRGLCLASSIAYAEEFGVWGGYTAPQREAMILTARQGVPVDHIVTSVLSHEEDRRAAAS</sequence>
<comment type="PTM">
    <text evidence="11">The Fe-S cluster can be nitrosylated by nitric oxide (NO).</text>
</comment>
<dbReference type="STRING" id="1385520.N802_04690"/>
<evidence type="ECO:0000256" key="9">
    <source>
        <dbReference type="ARBA" id="ARBA00023157"/>
    </source>
</evidence>
<keyword evidence="5 11" id="KW-0408">Iron</keyword>
<dbReference type="Proteomes" id="UP000030002">
    <property type="component" value="Unassembled WGS sequence"/>
</dbReference>
<dbReference type="GO" id="GO:0045454">
    <property type="term" value="P:cell redox homeostasis"/>
    <property type="evidence" value="ECO:0007669"/>
    <property type="project" value="TreeGrafter"/>
</dbReference>
<evidence type="ECO:0000256" key="7">
    <source>
        <dbReference type="ARBA" id="ARBA00023015"/>
    </source>
</evidence>
<feature type="binding site" evidence="11">
    <location>
        <position position="71"/>
    </location>
    <ligand>
        <name>[4Fe-4S] cluster</name>
        <dbReference type="ChEBI" id="CHEBI:49883"/>
    </ligand>
</feature>
<dbReference type="InterPro" id="IPR034768">
    <property type="entry name" value="4FE4S_WBL"/>
</dbReference>
<evidence type="ECO:0000259" key="12">
    <source>
        <dbReference type="PROSITE" id="PS51674"/>
    </source>
</evidence>
<evidence type="ECO:0000256" key="3">
    <source>
        <dbReference type="ARBA" id="ARBA00022485"/>
    </source>
</evidence>
<evidence type="ECO:0000256" key="6">
    <source>
        <dbReference type="ARBA" id="ARBA00023014"/>
    </source>
</evidence>
<keyword evidence="11" id="KW-0963">Cytoplasm</keyword>
<dbReference type="PROSITE" id="PS51674">
    <property type="entry name" value="4FE4S_WBL"/>
    <property type="match status" value="1"/>
</dbReference>
<comment type="caution">
    <text evidence="13">The sequence shown here is derived from an EMBL/GenBank/DDBJ whole genome shotgun (WGS) entry which is preliminary data.</text>
</comment>
<keyword evidence="10 11" id="KW-0804">Transcription</keyword>
<dbReference type="PANTHER" id="PTHR38839">
    <property type="entry name" value="TRANSCRIPTIONAL REGULATOR WHID-RELATED"/>
    <property type="match status" value="1"/>
</dbReference>
<dbReference type="OrthoDB" id="4865942at2"/>
<evidence type="ECO:0000256" key="4">
    <source>
        <dbReference type="ARBA" id="ARBA00022723"/>
    </source>
</evidence>
<evidence type="ECO:0000256" key="11">
    <source>
        <dbReference type="HAMAP-Rule" id="MF_01479"/>
    </source>
</evidence>
<dbReference type="AlphaFoldDB" id="A0A0A0J215"/>
<evidence type="ECO:0000313" key="14">
    <source>
        <dbReference type="Proteomes" id="UP000030002"/>
    </source>
</evidence>
<name>A0A0A0J215_9MICO</name>
<dbReference type="Pfam" id="PF02467">
    <property type="entry name" value="Whib"/>
    <property type="match status" value="1"/>
</dbReference>
<gene>
    <name evidence="11" type="primary">whiB</name>
    <name evidence="13" type="ORF">N802_04690</name>
</gene>
<reference evidence="13 14" key="1">
    <citation type="submission" date="2013-08" db="EMBL/GenBank/DDBJ databases">
        <title>The genome sequence of Knoellia sinensis.</title>
        <authorList>
            <person name="Zhu W."/>
            <person name="Wang G."/>
        </authorList>
    </citation>
    <scope>NUCLEOTIDE SEQUENCE [LARGE SCALE GENOMIC DNA]</scope>
    <source>
        <strain evidence="13 14">KCTC 19936</strain>
    </source>
</reference>
<dbReference type="HAMAP" id="MF_01479">
    <property type="entry name" value="WhiB"/>
    <property type="match status" value="1"/>
</dbReference>
<dbReference type="GO" id="GO:0003677">
    <property type="term" value="F:DNA binding"/>
    <property type="evidence" value="ECO:0007669"/>
    <property type="project" value="UniProtKB-UniRule"/>
</dbReference>
<dbReference type="InterPro" id="IPR003482">
    <property type="entry name" value="Whib"/>
</dbReference>
<evidence type="ECO:0000256" key="5">
    <source>
        <dbReference type="ARBA" id="ARBA00023004"/>
    </source>
</evidence>
<dbReference type="GO" id="GO:0051539">
    <property type="term" value="F:4 iron, 4 sulfur cluster binding"/>
    <property type="evidence" value="ECO:0007669"/>
    <property type="project" value="UniProtKB-UniRule"/>
</dbReference>
<protein>
    <recommendedName>
        <fullName evidence="11">Transcriptional regulator WhiB</fullName>
    </recommendedName>
</protein>
<comment type="cofactor">
    <cofactor evidence="11">
        <name>[4Fe-4S] cluster</name>
        <dbReference type="ChEBI" id="CHEBI:49883"/>
    </cofactor>
    <text evidence="11">Binds 1 [4Fe-4S] cluster per subunit. Following nitrosylation of the [4Fe-4S] cluster binds 1 [4Fe-8(NO)] cluster per subunit.</text>
</comment>
<keyword evidence="9 11" id="KW-1015">Disulfide bond</keyword>
<keyword evidence="4 11" id="KW-0479">Metal-binding</keyword>
<keyword evidence="14" id="KW-1185">Reference proteome</keyword>